<dbReference type="RefSeq" id="WP_229698667.1">
    <property type="nucleotide sequence ID" value="NZ_BMMS01000020.1"/>
</dbReference>
<dbReference type="GO" id="GO:0016987">
    <property type="term" value="F:sigma factor activity"/>
    <property type="evidence" value="ECO:0007669"/>
    <property type="project" value="UniProtKB-KW"/>
</dbReference>
<evidence type="ECO:0000256" key="1">
    <source>
        <dbReference type="ARBA" id="ARBA00010641"/>
    </source>
</evidence>
<feature type="region of interest" description="Disordered" evidence="6">
    <location>
        <begin position="1"/>
        <end position="21"/>
    </location>
</feature>
<evidence type="ECO:0000313" key="10">
    <source>
        <dbReference type="Proteomes" id="UP000641932"/>
    </source>
</evidence>
<proteinExistence type="inferred from homology"/>
<dbReference type="InterPro" id="IPR013325">
    <property type="entry name" value="RNA_pol_sigma_r2"/>
</dbReference>
<evidence type="ECO:0000256" key="3">
    <source>
        <dbReference type="ARBA" id="ARBA00023082"/>
    </source>
</evidence>
<dbReference type="PANTHER" id="PTHR43133">
    <property type="entry name" value="RNA POLYMERASE ECF-TYPE SIGMA FACTO"/>
    <property type="match status" value="1"/>
</dbReference>
<keyword evidence="5" id="KW-0804">Transcription</keyword>
<dbReference type="InterPro" id="IPR007630">
    <property type="entry name" value="RNA_pol_sigma70_r4"/>
</dbReference>
<dbReference type="Gene3D" id="1.10.1740.10">
    <property type="match status" value="1"/>
</dbReference>
<reference evidence="9" key="2">
    <citation type="submission" date="2020-09" db="EMBL/GenBank/DDBJ databases">
        <authorList>
            <person name="Sun Q."/>
            <person name="Zhou Y."/>
        </authorList>
    </citation>
    <scope>NUCLEOTIDE SEQUENCE</scope>
    <source>
        <strain evidence="9">CGMCC 4.7201</strain>
    </source>
</reference>
<reference evidence="9" key="1">
    <citation type="journal article" date="2014" name="Int. J. Syst. Evol. Microbiol.">
        <title>Complete genome sequence of Corynebacterium casei LMG S-19264T (=DSM 44701T), isolated from a smear-ripened cheese.</title>
        <authorList>
            <consortium name="US DOE Joint Genome Institute (JGI-PGF)"/>
            <person name="Walter F."/>
            <person name="Albersmeier A."/>
            <person name="Kalinowski J."/>
            <person name="Ruckert C."/>
        </authorList>
    </citation>
    <scope>NUCLEOTIDE SEQUENCE</scope>
    <source>
        <strain evidence="9">CGMCC 4.7201</strain>
    </source>
</reference>
<dbReference type="Pfam" id="PF04542">
    <property type="entry name" value="Sigma70_r2"/>
    <property type="match status" value="1"/>
</dbReference>
<name>A0A917ZSS4_9ACTN</name>
<feature type="domain" description="RNA polymerase sigma-70 region 4" evidence="8">
    <location>
        <begin position="132"/>
        <end position="181"/>
    </location>
</feature>
<dbReference type="GO" id="GO:0003677">
    <property type="term" value="F:DNA binding"/>
    <property type="evidence" value="ECO:0007669"/>
    <property type="project" value="UniProtKB-KW"/>
</dbReference>
<dbReference type="InterPro" id="IPR007627">
    <property type="entry name" value="RNA_pol_sigma70_r2"/>
</dbReference>
<keyword evidence="4" id="KW-0238">DNA-binding</keyword>
<dbReference type="InterPro" id="IPR014284">
    <property type="entry name" value="RNA_pol_sigma-70_dom"/>
</dbReference>
<gene>
    <name evidence="9" type="ORF">GCM10012280_45380</name>
</gene>
<protein>
    <submittedName>
        <fullName evidence="9">RNA polymerase sigma factor SigL</fullName>
    </submittedName>
</protein>
<keyword evidence="10" id="KW-1185">Reference proteome</keyword>
<feature type="compositionally biased region" description="Polar residues" evidence="6">
    <location>
        <begin position="1"/>
        <end position="10"/>
    </location>
</feature>
<evidence type="ECO:0000259" key="7">
    <source>
        <dbReference type="Pfam" id="PF04542"/>
    </source>
</evidence>
<dbReference type="CDD" id="cd06171">
    <property type="entry name" value="Sigma70_r4"/>
    <property type="match status" value="1"/>
</dbReference>
<dbReference type="NCBIfam" id="TIGR02937">
    <property type="entry name" value="sigma70-ECF"/>
    <property type="match status" value="1"/>
</dbReference>
<comment type="caution">
    <text evidence="9">The sequence shown here is derived from an EMBL/GenBank/DDBJ whole genome shotgun (WGS) entry which is preliminary data.</text>
</comment>
<evidence type="ECO:0000313" key="9">
    <source>
        <dbReference type="EMBL" id="GGO93261.1"/>
    </source>
</evidence>
<dbReference type="GO" id="GO:0006352">
    <property type="term" value="P:DNA-templated transcription initiation"/>
    <property type="evidence" value="ECO:0007669"/>
    <property type="project" value="InterPro"/>
</dbReference>
<accession>A0A917ZSS4</accession>
<keyword evidence="2" id="KW-0805">Transcription regulation</keyword>
<dbReference type="SUPFAM" id="SSF88659">
    <property type="entry name" value="Sigma3 and sigma4 domains of RNA polymerase sigma factors"/>
    <property type="match status" value="1"/>
</dbReference>
<feature type="compositionally biased region" description="Low complexity" evidence="6">
    <location>
        <begin position="195"/>
        <end position="210"/>
    </location>
</feature>
<dbReference type="Gene3D" id="1.10.10.10">
    <property type="entry name" value="Winged helix-like DNA-binding domain superfamily/Winged helix DNA-binding domain"/>
    <property type="match status" value="1"/>
</dbReference>
<feature type="region of interest" description="Disordered" evidence="6">
    <location>
        <begin position="190"/>
        <end position="210"/>
    </location>
</feature>
<dbReference type="InterPro" id="IPR036388">
    <property type="entry name" value="WH-like_DNA-bd_sf"/>
</dbReference>
<keyword evidence="3" id="KW-0731">Sigma factor</keyword>
<comment type="similarity">
    <text evidence="1">Belongs to the sigma-70 factor family. ECF subfamily.</text>
</comment>
<dbReference type="InterPro" id="IPR013324">
    <property type="entry name" value="RNA_pol_sigma_r3/r4-like"/>
</dbReference>
<dbReference type="Pfam" id="PF04545">
    <property type="entry name" value="Sigma70_r4"/>
    <property type="match status" value="1"/>
</dbReference>
<sequence length="210" mass="23267">MNAAHTTASVPTADGRDTPEPLGTNCSAFFVDVYEQHGTPLLRYASRMLGGDWYRAEDILQETAARAWHHREHLATVQDPRPWLFTVARRLVIDHRRALRVRPAEVPAADQPELPMTDDIDRTLTSQVVLEALRDLSDQHREVIQLVHYFGYSVAQASDHLGIPPGTVKSRSYYALRALKEALISRGTDGLEGLRPGSAGPSGSHASRRG</sequence>
<dbReference type="AlphaFoldDB" id="A0A917ZSS4"/>
<evidence type="ECO:0000256" key="6">
    <source>
        <dbReference type="SAM" id="MobiDB-lite"/>
    </source>
</evidence>
<evidence type="ECO:0000259" key="8">
    <source>
        <dbReference type="Pfam" id="PF04545"/>
    </source>
</evidence>
<organism evidence="9 10">
    <name type="scientific">Wenjunlia tyrosinilytica</name>
    <dbReference type="NCBI Taxonomy" id="1544741"/>
    <lineage>
        <taxon>Bacteria</taxon>
        <taxon>Bacillati</taxon>
        <taxon>Actinomycetota</taxon>
        <taxon>Actinomycetes</taxon>
        <taxon>Kitasatosporales</taxon>
        <taxon>Streptomycetaceae</taxon>
        <taxon>Wenjunlia</taxon>
    </lineage>
</organism>
<dbReference type="Proteomes" id="UP000641932">
    <property type="component" value="Unassembled WGS sequence"/>
</dbReference>
<dbReference type="EMBL" id="BMMS01000020">
    <property type="protein sequence ID" value="GGO93261.1"/>
    <property type="molecule type" value="Genomic_DNA"/>
</dbReference>
<dbReference type="PANTHER" id="PTHR43133:SF52">
    <property type="entry name" value="ECF RNA POLYMERASE SIGMA FACTOR SIGL"/>
    <property type="match status" value="1"/>
</dbReference>
<dbReference type="SUPFAM" id="SSF88946">
    <property type="entry name" value="Sigma2 domain of RNA polymerase sigma factors"/>
    <property type="match status" value="1"/>
</dbReference>
<evidence type="ECO:0000256" key="5">
    <source>
        <dbReference type="ARBA" id="ARBA00023163"/>
    </source>
</evidence>
<evidence type="ECO:0000256" key="4">
    <source>
        <dbReference type="ARBA" id="ARBA00023125"/>
    </source>
</evidence>
<feature type="domain" description="RNA polymerase sigma-70 region 2" evidence="7">
    <location>
        <begin position="34"/>
        <end position="99"/>
    </location>
</feature>
<dbReference type="InterPro" id="IPR039425">
    <property type="entry name" value="RNA_pol_sigma-70-like"/>
</dbReference>
<evidence type="ECO:0000256" key="2">
    <source>
        <dbReference type="ARBA" id="ARBA00023015"/>
    </source>
</evidence>